<keyword evidence="7 14" id="KW-0479">Metal-binding</keyword>
<evidence type="ECO:0000256" key="5">
    <source>
        <dbReference type="ARBA" id="ARBA00010617"/>
    </source>
</evidence>
<evidence type="ECO:0000256" key="12">
    <source>
        <dbReference type="ARBA" id="ARBA00023033"/>
    </source>
</evidence>
<dbReference type="Proteomes" id="UP001652582">
    <property type="component" value="Chromosome 12"/>
</dbReference>
<dbReference type="RefSeq" id="XP_052740744.1">
    <property type="nucleotide sequence ID" value="XM_052884784.1"/>
</dbReference>
<keyword evidence="15" id="KW-1185">Reference proteome</keyword>
<dbReference type="PANTHER" id="PTHR24291">
    <property type="entry name" value="CYTOCHROME P450 FAMILY 4"/>
    <property type="match status" value="1"/>
</dbReference>
<dbReference type="InterPro" id="IPR002401">
    <property type="entry name" value="Cyt_P450_E_grp-I"/>
</dbReference>
<dbReference type="PROSITE" id="PS00086">
    <property type="entry name" value="CYTOCHROME_P450"/>
    <property type="match status" value="1"/>
</dbReference>
<accession>A0ABM3LNS7</accession>
<dbReference type="Pfam" id="PF00067">
    <property type="entry name" value="p450"/>
    <property type="match status" value="1"/>
</dbReference>
<dbReference type="InterPro" id="IPR017972">
    <property type="entry name" value="Cyt_P450_CS"/>
</dbReference>
<dbReference type="Gene3D" id="1.10.630.10">
    <property type="entry name" value="Cytochrome P450"/>
    <property type="match status" value="1"/>
</dbReference>
<keyword evidence="6 14" id="KW-0349">Heme</keyword>
<name>A0ABM3LNS7_BICAN</name>
<evidence type="ECO:0000256" key="3">
    <source>
        <dbReference type="ARBA" id="ARBA00004174"/>
    </source>
</evidence>
<dbReference type="PANTHER" id="PTHR24291:SF189">
    <property type="entry name" value="CYTOCHROME P450 4C3-RELATED"/>
    <property type="match status" value="1"/>
</dbReference>
<evidence type="ECO:0000256" key="13">
    <source>
        <dbReference type="ARBA" id="ARBA00023136"/>
    </source>
</evidence>
<comment type="subcellular location">
    <subcellularLocation>
        <location evidence="4">Endoplasmic reticulum membrane</location>
        <topology evidence="4">Peripheral membrane protein</topology>
    </subcellularLocation>
    <subcellularLocation>
        <location evidence="3">Microsome membrane</location>
        <topology evidence="3">Peripheral membrane protein</topology>
    </subcellularLocation>
</comment>
<dbReference type="InterPro" id="IPR001128">
    <property type="entry name" value="Cyt_P450"/>
</dbReference>
<evidence type="ECO:0000313" key="16">
    <source>
        <dbReference type="RefSeq" id="XP_052740744.1"/>
    </source>
</evidence>
<dbReference type="GeneID" id="112051904"/>
<dbReference type="SUPFAM" id="SSF48264">
    <property type="entry name" value="Cytochrome P450"/>
    <property type="match status" value="1"/>
</dbReference>
<keyword evidence="11 14" id="KW-0408">Iron</keyword>
<sequence length="450" mass="51035">MRRRRCFATTTQEIWRGRRKVLCQIFGSKYVGQSLRVLERRSTALLRSLAGAGAGNVSVWPHFSAYTMRSALEMIFGENLKAERDASEQLLQAFGEYAHNLGARVCQVWLYSDAVYRRLPVHARQRRCKSVVWRRLDNVWLYSDAVYRRLPVHARHRRCKGVVWRRLDNVSTRTAWARALPGVAVQQRLIALTKQSMAKKRLEQQQGASRATDADELDAEYKPLMELMIELTGGDNGYTDVELREEAVVLVLAASDTTATAACFASVLLANHPREQHRVYEEIQEILGGSERPLTAEDLPNLKYLDAVVKETLRLYPSKPFTMRKCTQDIQLPSGLVLPKGCGVVLHFWGMHRDPRCWGADADQFRPERFLSATPDQLAAFMPFGHGPRYCLGSRLALSSLKLSLAQLARRFRLAPAAGYGCSAAEPLRVSYDITLKHVHDFKVQLRARP</sequence>
<evidence type="ECO:0000256" key="9">
    <source>
        <dbReference type="ARBA" id="ARBA00022848"/>
    </source>
</evidence>
<comment type="similarity">
    <text evidence="5 14">Belongs to the cytochrome P450 family.</text>
</comment>
<dbReference type="PRINTS" id="PR00385">
    <property type="entry name" value="P450"/>
</dbReference>
<evidence type="ECO:0000313" key="15">
    <source>
        <dbReference type="Proteomes" id="UP001652582"/>
    </source>
</evidence>
<gene>
    <name evidence="16" type="primary">LOC112051904</name>
</gene>
<keyword evidence="10 14" id="KW-0560">Oxidoreductase</keyword>
<dbReference type="InterPro" id="IPR050196">
    <property type="entry name" value="Cytochrome_P450_Monoox"/>
</dbReference>
<evidence type="ECO:0000256" key="1">
    <source>
        <dbReference type="ARBA" id="ARBA00001971"/>
    </source>
</evidence>
<protein>
    <submittedName>
        <fullName evidence="16">Cytochrome P450 4g15-like</fullName>
    </submittedName>
</protein>
<comment type="function">
    <text evidence="2">May be involved in the metabolism of insect hormones and in the breakdown of synthetic insecticides.</text>
</comment>
<organism evidence="15 16">
    <name type="scientific">Bicyclus anynana</name>
    <name type="common">Squinting bush brown butterfly</name>
    <dbReference type="NCBI Taxonomy" id="110368"/>
    <lineage>
        <taxon>Eukaryota</taxon>
        <taxon>Metazoa</taxon>
        <taxon>Ecdysozoa</taxon>
        <taxon>Arthropoda</taxon>
        <taxon>Hexapoda</taxon>
        <taxon>Insecta</taxon>
        <taxon>Pterygota</taxon>
        <taxon>Neoptera</taxon>
        <taxon>Endopterygota</taxon>
        <taxon>Lepidoptera</taxon>
        <taxon>Glossata</taxon>
        <taxon>Ditrysia</taxon>
        <taxon>Papilionoidea</taxon>
        <taxon>Nymphalidae</taxon>
        <taxon>Satyrinae</taxon>
        <taxon>Satyrini</taxon>
        <taxon>Mycalesina</taxon>
        <taxon>Bicyclus</taxon>
    </lineage>
</organism>
<evidence type="ECO:0000256" key="6">
    <source>
        <dbReference type="ARBA" id="ARBA00022617"/>
    </source>
</evidence>
<comment type="cofactor">
    <cofactor evidence="1">
        <name>heme</name>
        <dbReference type="ChEBI" id="CHEBI:30413"/>
    </cofactor>
</comment>
<evidence type="ECO:0000256" key="11">
    <source>
        <dbReference type="ARBA" id="ARBA00023004"/>
    </source>
</evidence>
<reference evidence="16" key="1">
    <citation type="submission" date="2025-08" db="UniProtKB">
        <authorList>
            <consortium name="RefSeq"/>
        </authorList>
    </citation>
    <scope>IDENTIFICATION</scope>
</reference>
<evidence type="ECO:0000256" key="14">
    <source>
        <dbReference type="RuleBase" id="RU000461"/>
    </source>
</evidence>
<evidence type="ECO:0000256" key="2">
    <source>
        <dbReference type="ARBA" id="ARBA00003690"/>
    </source>
</evidence>
<keyword evidence="13" id="KW-0472">Membrane</keyword>
<evidence type="ECO:0000256" key="10">
    <source>
        <dbReference type="ARBA" id="ARBA00023002"/>
    </source>
</evidence>
<keyword evidence="8" id="KW-0256">Endoplasmic reticulum</keyword>
<evidence type="ECO:0000256" key="7">
    <source>
        <dbReference type="ARBA" id="ARBA00022723"/>
    </source>
</evidence>
<proteinExistence type="inferred from homology"/>
<dbReference type="InterPro" id="IPR036396">
    <property type="entry name" value="Cyt_P450_sf"/>
</dbReference>
<dbReference type="PRINTS" id="PR00463">
    <property type="entry name" value="EP450I"/>
</dbReference>
<evidence type="ECO:0000256" key="8">
    <source>
        <dbReference type="ARBA" id="ARBA00022824"/>
    </source>
</evidence>
<keyword evidence="9" id="KW-0492">Microsome</keyword>
<keyword evidence="12 14" id="KW-0503">Monooxygenase</keyword>
<evidence type="ECO:0000256" key="4">
    <source>
        <dbReference type="ARBA" id="ARBA00004406"/>
    </source>
</evidence>